<dbReference type="AlphaFoldDB" id="A0A418JIL9"/>
<evidence type="ECO:0000313" key="1">
    <source>
        <dbReference type="EMBL" id="RIO45605.1"/>
    </source>
</evidence>
<sequence>MSESNKVQKIEIGIKNSSKEFYVISSQVVKREDFDKFAEDLVESLNGKGNGASIVDKDGDFLYISPESVGYMQILNIN</sequence>
<dbReference type="Proteomes" id="UP000285625">
    <property type="component" value="Unassembled WGS sequence"/>
</dbReference>
<proteinExistence type="predicted"/>
<dbReference type="RefSeq" id="WP_119635459.1">
    <property type="nucleotide sequence ID" value="NZ_JAHCNS010000013.1"/>
</dbReference>
<name>A0A418JIL9_STAHY</name>
<protein>
    <submittedName>
        <fullName evidence="1">DUF3107 family protein</fullName>
    </submittedName>
</protein>
<dbReference type="EMBL" id="QXVO01000018">
    <property type="protein sequence ID" value="RIO45605.1"/>
    <property type="molecule type" value="Genomic_DNA"/>
</dbReference>
<evidence type="ECO:0000313" key="2">
    <source>
        <dbReference type="Proteomes" id="UP000285625"/>
    </source>
</evidence>
<gene>
    <name evidence="1" type="ORF">BUZ57_06935</name>
</gene>
<comment type="caution">
    <text evidence="1">The sequence shown here is derived from an EMBL/GenBank/DDBJ whole genome shotgun (WGS) entry which is preliminary data.</text>
</comment>
<accession>A0A418JIL9</accession>
<organism evidence="1 2">
    <name type="scientific">Staphylococcus hyicus</name>
    <dbReference type="NCBI Taxonomy" id="1284"/>
    <lineage>
        <taxon>Bacteria</taxon>
        <taxon>Bacillati</taxon>
        <taxon>Bacillota</taxon>
        <taxon>Bacilli</taxon>
        <taxon>Bacillales</taxon>
        <taxon>Staphylococcaceae</taxon>
        <taxon>Staphylococcus</taxon>
    </lineage>
</organism>
<reference evidence="1 2" key="1">
    <citation type="journal article" date="2016" name="Front. Microbiol.">
        <title>Comprehensive Phylogenetic Analysis of Bovine Non-aureus Staphylococci Species Based on Whole-Genome Sequencing.</title>
        <authorList>
            <person name="Naushad S."/>
            <person name="Barkema H.W."/>
            <person name="Luby C."/>
            <person name="Condas L.A."/>
            <person name="Nobrega D.B."/>
            <person name="Carson D.A."/>
            <person name="De Buck J."/>
        </authorList>
    </citation>
    <scope>NUCLEOTIDE SEQUENCE [LARGE SCALE GENOMIC DNA]</scope>
    <source>
        <strain evidence="1 2">SNUC 5959</strain>
    </source>
</reference>